<dbReference type="PROSITE" id="PS51975">
    <property type="entry name" value="RNASE_H_2"/>
    <property type="match status" value="1"/>
</dbReference>
<organism>
    <name type="scientific">Physcomitrium patens</name>
    <name type="common">Spreading-leaved earth moss</name>
    <name type="synonym">Physcomitrella patens</name>
    <dbReference type="NCBI Taxonomy" id="3218"/>
    <lineage>
        <taxon>Eukaryota</taxon>
        <taxon>Viridiplantae</taxon>
        <taxon>Streptophyta</taxon>
        <taxon>Embryophyta</taxon>
        <taxon>Bryophyta</taxon>
        <taxon>Bryophytina</taxon>
        <taxon>Bryopsida</taxon>
        <taxon>Funariidae</taxon>
        <taxon>Funariales</taxon>
        <taxon>Funariaceae</taxon>
        <taxon>Physcomitrium</taxon>
    </lineage>
</organism>
<dbReference type="InterPro" id="IPR024567">
    <property type="entry name" value="RNase_HII/HIII_dom"/>
</dbReference>
<comment type="similarity">
    <text evidence="2">Belongs to the RNase HII family.</text>
</comment>
<keyword evidence="2" id="KW-0378">Hydrolase</keyword>
<dbReference type="InterPro" id="IPR012337">
    <property type="entry name" value="RNaseH-like_sf"/>
</dbReference>
<dbReference type="GO" id="GO:0004523">
    <property type="term" value="F:RNA-DNA hybrid ribonuclease activity"/>
    <property type="evidence" value="ECO:0007669"/>
    <property type="project" value="UniProtKB-EC"/>
</dbReference>
<evidence type="ECO:0000313" key="4">
    <source>
        <dbReference type="EMBL" id="EDQ48386.1"/>
    </source>
</evidence>
<keyword evidence="2" id="KW-0540">Nuclease</keyword>
<dbReference type="eggNOG" id="ENOG502S4TJ">
    <property type="taxonomic scope" value="Eukaryota"/>
</dbReference>
<keyword evidence="2" id="KW-0255">Endonuclease</keyword>
<dbReference type="CDD" id="cd07182">
    <property type="entry name" value="RNase_HII_bacteria_HII_like"/>
    <property type="match status" value="1"/>
</dbReference>
<evidence type="ECO:0000256" key="2">
    <source>
        <dbReference type="RuleBase" id="RU003515"/>
    </source>
</evidence>
<dbReference type="InterPro" id="IPR036397">
    <property type="entry name" value="RNaseH_sf"/>
</dbReference>
<dbReference type="InterPro" id="IPR022898">
    <property type="entry name" value="RNase_HII"/>
</dbReference>
<comment type="function">
    <text evidence="2">Endonuclease that specifically degrades the RNA of RNA-DNA hybrids.</text>
</comment>
<dbReference type="Gene3D" id="3.30.420.10">
    <property type="entry name" value="Ribonuclease H-like superfamily/Ribonuclease H"/>
    <property type="match status" value="1"/>
</dbReference>
<dbReference type="EMBL" id="DS546495">
    <property type="protein sequence ID" value="EDQ48386.1"/>
    <property type="molecule type" value="Genomic_DNA"/>
</dbReference>
<evidence type="ECO:0000259" key="3">
    <source>
        <dbReference type="PROSITE" id="PS51975"/>
    </source>
</evidence>
<protein>
    <recommendedName>
        <fullName evidence="2">Ribonuclease</fullName>
        <ecNumber evidence="2">3.1.26.4</ecNumber>
    </recommendedName>
</protein>
<reference evidence="4" key="1">
    <citation type="journal article" date="2008" name="Science">
        <title>The Physcomitrella genome reveals evolutionary insights into the conquest of land by plants.</title>
        <authorList>
            <person name="Rensing S."/>
            <person name="Lang D."/>
            <person name="Zimmer A."/>
            <person name="Terry A."/>
            <person name="Salamov A."/>
            <person name="Shapiro H."/>
            <person name="Nishiyama T."/>
            <person name="Perroud P.-F."/>
            <person name="Lindquist E."/>
            <person name="Kamisugi Y."/>
            <person name="Tanahashi T."/>
            <person name="Sakakibara K."/>
            <person name="Fujita T."/>
            <person name="Oishi K."/>
            <person name="Shin-I T."/>
            <person name="Kuroki Y."/>
            <person name="Toyoda A."/>
            <person name="Suzuki Y."/>
            <person name="Hashimoto A."/>
            <person name="Yamaguchi K."/>
            <person name="Sugano A."/>
            <person name="Kohara Y."/>
            <person name="Fujiyama A."/>
            <person name="Anterola A."/>
            <person name="Aoki S."/>
            <person name="Ashton N."/>
            <person name="Barbazuk W.B."/>
            <person name="Barker E."/>
            <person name="Bennetzen J."/>
            <person name="Bezanilla M."/>
            <person name="Blankenship R."/>
            <person name="Cho S.H."/>
            <person name="Dutcher S."/>
            <person name="Estelle M."/>
            <person name="Fawcett J.A."/>
            <person name="Gundlach H."/>
            <person name="Hanada K."/>
            <person name="Heyl A."/>
            <person name="Hicks K.A."/>
            <person name="Hugh J."/>
            <person name="Lohr M."/>
            <person name="Mayer K."/>
            <person name="Melkozernov A."/>
            <person name="Murata T."/>
            <person name="Nelson D."/>
            <person name="Pils B."/>
            <person name="Prigge M."/>
            <person name="Reiss B."/>
            <person name="Renner T."/>
            <person name="Rombauts S."/>
            <person name="Rushton P."/>
            <person name="Sanderfoot A."/>
            <person name="Schween G."/>
            <person name="Shiu S.-H."/>
            <person name="Stueber K."/>
            <person name="Theodoulou F.L."/>
            <person name="Tu H."/>
            <person name="Van de Peer Y."/>
            <person name="Verrier P.J."/>
            <person name="Waters E."/>
            <person name="Wood A."/>
            <person name="Yang L."/>
            <person name="Cove D."/>
            <person name="Cuming A."/>
            <person name="Hasebe M."/>
            <person name="Lucas S."/>
            <person name="Mishler D.B."/>
            <person name="Reski R."/>
            <person name="Grigoriev I."/>
            <person name="Quatrano R.S."/>
            <person name="Boore J.L."/>
        </authorList>
    </citation>
    <scope>NUCLEOTIDE SEQUENCE [LARGE SCALE GENOMIC DNA]</scope>
</reference>
<accession>A9U7G7</accession>
<dbReference type="EC" id="3.1.26.4" evidence="2"/>
<dbReference type="GO" id="GO:0003723">
    <property type="term" value="F:RNA binding"/>
    <property type="evidence" value="ECO:0007669"/>
    <property type="project" value="UniProtKB-UniRule"/>
</dbReference>
<dbReference type="SUPFAM" id="SSF53098">
    <property type="entry name" value="Ribonuclease H-like"/>
    <property type="match status" value="1"/>
</dbReference>
<gene>
    <name evidence="4" type="ORF">PHYPADRAFT_103883</name>
</gene>
<comment type="catalytic activity">
    <reaction evidence="2">
        <text>Endonucleolytic cleavage to 5'-phosphomonoester.</text>
        <dbReference type="EC" id="3.1.26.4"/>
    </reaction>
</comment>
<dbReference type="Pfam" id="PF01351">
    <property type="entry name" value="RNase_HII"/>
    <property type="match status" value="1"/>
</dbReference>
<proteinExistence type="inferred from homology"/>
<feature type="domain" description="RNase H type-2" evidence="3">
    <location>
        <begin position="1"/>
        <end position="109"/>
    </location>
</feature>
<comment type="caution">
    <text evidence="1">Lacks conserved residue(s) required for the propagation of feature annotation.</text>
</comment>
<feature type="non-terminal residue" evidence="4">
    <location>
        <position position="240"/>
    </location>
</feature>
<dbReference type="AlphaFoldDB" id="A9U7G7"/>
<evidence type="ECO:0000256" key="1">
    <source>
        <dbReference type="PROSITE-ProRule" id="PRU01319"/>
    </source>
</evidence>
<sequence>MKQAVESLGVRPCHLLVDAETVDLDFPQTAIIHGDAVSQSIGAASILAKVTRDRLCKEIWDLHYPAYGIAVHKGYATRHHRSMLIEHGPSPLHRRSFLGKILPEEQLALTTEKLGLKRAEAVTTMNIGSLIKLIGDVQPAASRTLELRPGQTVRAQVVELMGDNEALLQIGGTQLVAKLETPLKQGQTAVLQVQSETADGKLVLKRQEPGKTASEPTDEVWKSLGLKFGVGGKEQAGQAL</sequence>
<name>A9U7G7_PHYPA</name>
<dbReference type="HOGENOM" id="CLU_036532_5_0_1"/>